<gene>
    <name evidence="4" type="ORF">AWB95_21070</name>
    <name evidence="5" type="ORF">CQY23_20090</name>
</gene>
<evidence type="ECO:0000313" key="6">
    <source>
        <dbReference type="Proteomes" id="UP000193907"/>
    </source>
</evidence>
<dbReference type="GO" id="GO:0016747">
    <property type="term" value="F:acyltransferase activity, transferring groups other than amino-acyl groups"/>
    <property type="evidence" value="ECO:0007669"/>
    <property type="project" value="InterPro"/>
</dbReference>
<keyword evidence="2" id="KW-0012">Acyltransferase</keyword>
<dbReference type="AlphaFoldDB" id="A0A1X1RJX8"/>
<evidence type="ECO:0000256" key="1">
    <source>
        <dbReference type="ARBA" id="ARBA00022679"/>
    </source>
</evidence>
<dbReference type="Proteomes" id="UP000193907">
    <property type="component" value="Unassembled WGS sequence"/>
</dbReference>
<dbReference type="PANTHER" id="PTHR43877">
    <property type="entry name" value="AMINOALKYLPHOSPHONATE N-ACETYLTRANSFERASE-RELATED-RELATED"/>
    <property type="match status" value="1"/>
</dbReference>
<evidence type="ECO:0000259" key="3">
    <source>
        <dbReference type="PROSITE" id="PS51186"/>
    </source>
</evidence>
<proteinExistence type="predicted"/>
<reference evidence="5 7" key="2">
    <citation type="journal article" date="2017" name="Infect. Genet. Evol.">
        <title>The new phylogeny of the genus Mycobacterium: The old and the news.</title>
        <authorList>
            <person name="Tortoli E."/>
            <person name="Fedrizzi T."/>
            <person name="Meehan C.J."/>
            <person name="Trovato A."/>
            <person name="Grottola A."/>
            <person name="Giacobazzi E."/>
            <person name="Serpini G.F."/>
            <person name="Tagliazucchi S."/>
            <person name="Fabio A."/>
            <person name="Bettua C."/>
            <person name="Bertorelli R."/>
            <person name="Frascaro F."/>
            <person name="De Sanctis V."/>
            <person name="Pecorari M."/>
            <person name="Jousson O."/>
            <person name="Segata N."/>
            <person name="Cirillo D.M."/>
        </authorList>
    </citation>
    <scope>NUCLEOTIDE SEQUENCE [LARGE SCALE GENOMIC DNA]</scope>
    <source>
        <strain evidence="5 7">NCTC 12882</strain>
    </source>
</reference>
<dbReference type="PROSITE" id="PS51186">
    <property type="entry name" value="GNAT"/>
    <property type="match status" value="1"/>
</dbReference>
<comment type="caution">
    <text evidence="4">The sequence shown here is derived from an EMBL/GenBank/DDBJ whole genome shotgun (WGS) entry which is preliminary data.</text>
</comment>
<evidence type="ECO:0000313" key="5">
    <source>
        <dbReference type="EMBL" id="PIB75309.1"/>
    </source>
</evidence>
<dbReference type="OrthoDB" id="143110at2"/>
<dbReference type="RefSeq" id="WP_085168602.1">
    <property type="nucleotide sequence ID" value="NZ_LQOM01000048.1"/>
</dbReference>
<dbReference type="Gene3D" id="3.40.630.30">
    <property type="match status" value="1"/>
</dbReference>
<name>A0A1X1RJX8_MYCCE</name>
<organism evidence="4 6">
    <name type="scientific">Mycobacterium celatum</name>
    <dbReference type="NCBI Taxonomy" id="28045"/>
    <lineage>
        <taxon>Bacteria</taxon>
        <taxon>Bacillati</taxon>
        <taxon>Actinomycetota</taxon>
        <taxon>Actinomycetes</taxon>
        <taxon>Mycobacteriales</taxon>
        <taxon>Mycobacteriaceae</taxon>
        <taxon>Mycobacterium</taxon>
    </lineage>
</organism>
<keyword evidence="1 4" id="KW-0808">Transferase</keyword>
<protein>
    <submittedName>
        <fullName evidence="4">GNAT family acetyltransferase</fullName>
    </submittedName>
    <submittedName>
        <fullName evidence="5">N-acetyltransferase</fullName>
    </submittedName>
</protein>
<feature type="domain" description="N-acetyltransferase" evidence="3">
    <location>
        <begin position="2"/>
        <end position="161"/>
    </location>
</feature>
<keyword evidence="6" id="KW-1185">Reference proteome</keyword>
<reference evidence="4 6" key="1">
    <citation type="submission" date="2016-01" db="EMBL/GenBank/DDBJ databases">
        <title>The new phylogeny of the genus Mycobacterium.</title>
        <authorList>
            <person name="Tarcisio F."/>
            <person name="Conor M."/>
            <person name="Antonella G."/>
            <person name="Elisabetta G."/>
            <person name="Giulia F.S."/>
            <person name="Sara T."/>
            <person name="Anna F."/>
            <person name="Clotilde B."/>
            <person name="Roberto B."/>
            <person name="Veronica D.S."/>
            <person name="Fabio R."/>
            <person name="Monica P."/>
            <person name="Olivier J."/>
            <person name="Enrico T."/>
            <person name="Nicola S."/>
        </authorList>
    </citation>
    <scope>NUCLEOTIDE SEQUENCE [LARGE SCALE GENOMIC DNA]</scope>
    <source>
        <strain evidence="4 6">DSM 44243</strain>
    </source>
</reference>
<dbReference type="Pfam" id="PF00583">
    <property type="entry name" value="Acetyltransf_1"/>
    <property type="match status" value="1"/>
</dbReference>
<accession>A0A1X1RJX8</accession>
<dbReference type="STRING" id="28045.AWB95_21070"/>
<evidence type="ECO:0000256" key="2">
    <source>
        <dbReference type="ARBA" id="ARBA00023315"/>
    </source>
</evidence>
<evidence type="ECO:0000313" key="4">
    <source>
        <dbReference type="EMBL" id="ORV07907.1"/>
    </source>
</evidence>
<sequence>MEPVAPADSADVDELAAVAECTFPLACPPSVTAEDMASFIEANLSAARFADYLADPNRVVFVARHDERIVGYAMLVGDDGIELSKLYVLPEHHGTGVATALMDAALQAASELGGRRVWLGVNKRNQRAQRFYANHGFRVNGTRTFRVGAAVEQDYVMVREL</sequence>
<dbReference type="EMBL" id="PDKV01000033">
    <property type="protein sequence ID" value="PIB75309.1"/>
    <property type="molecule type" value="Genomic_DNA"/>
</dbReference>
<dbReference type="InterPro" id="IPR050832">
    <property type="entry name" value="Bact_Acetyltransf"/>
</dbReference>
<dbReference type="Proteomes" id="UP000230971">
    <property type="component" value="Unassembled WGS sequence"/>
</dbReference>
<dbReference type="CDD" id="cd04301">
    <property type="entry name" value="NAT_SF"/>
    <property type="match status" value="1"/>
</dbReference>
<dbReference type="InterPro" id="IPR000182">
    <property type="entry name" value="GNAT_dom"/>
</dbReference>
<dbReference type="SUPFAM" id="SSF55729">
    <property type="entry name" value="Acyl-CoA N-acyltransferases (Nat)"/>
    <property type="match status" value="1"/>
</dbReference>
<evidence type="ECO:0000313" key="7">
    <source>
        <dbReference type="Proteomes" id="UP000230971"/>
    </source>
</evidence>
<dbReference type="InterPro" id="IPR016181">
    <property type="entry name" value="Acyl_CoA_acyltransferase"/>
</dbReference>
<dbReference type="EMBL" id="LQOM01000048">
    <property type="protein sequence ID" value="ORV07907.1"/>
    <property type="molecule type" value="Genomic_DNA"/>
</dbReference>